<name>A0AAV6PN86_SOLSE</name>
<evidence type="ECO:0000313" key="2">
    <source>
        <dbReference type="EMBL" id="KAG7468742.1"/>
    </source>
</evidence>
<dbReference type="AlphaFoldDB" id="A0AAV6PN86"/>
<gene>
    <name evidence="2" type="ORF">JOB18_003035</name>
</gene>
<sequence>MSSGFPELSAVCPVTVSPVSLTCVSEFPVDSLTENSLHYKYISSSNRMMTDTAGHMTVNSAHQPEEEEEDTGNRRTKNTVALAAAPPTSLSLTRPQKKKKVLVAPALSVSLGKNLSCGPAELLYFRDR</sequence>
<feature type="region of interest" description="Disordered" evidence="1">
    <location>
        <begin position="57"/>
        <end position="96"/>
    </location>
</feature>
<evidence type="ECO:0000313" key="3">
    <source>
        <dbReference type="Proteomes" id="UP000693946"/>
    </source>
</evidence>
<evidence type="ECO:0000256" key="1">
    <source>
        <dbReference type="SAM" id="MobiDB-lite"/>
    </source>
</evidence>
<comment type="caution">
    <text evidence="2">The sequence shown here is derived from an EMBL/GenBank/DDBJ whole genome shotgun (WGS) entry which is preliminary data.</text>
</comment>
<reference evidence="2 3" key="1">
    <citation type="journal article" date="2021" name="Sci. Rep.">
        <title>Chromosome anchoring in Senegalese sole (Solea senegalensis) reveals sex-associated markers and genome rearrangements in flatfish.</title>
        <authorList>
            <person name="Guerrero-Cozar I."/>
            <person name="Gomez-Garrido J."/>
            <person name="Berbel C."/>
            <person name="Martinez-Blanch J.F."/>
            <person name="Alioto T."/>
            <person name="Claros M.G."/>
            <person name="Gagnaire P.A."/>
            <person name="Manchado M."/>
        </authorList>
    </citation>
    <scope>NUCLEOTIDE SEQUENCE [LARGE SCALE GENOMIC DNA]</scope>
    <source>
        <strain evidence="2">Sse05_10M</strain>
    </source>
</reference>
<proteinExistence type="predicted"/>
<protein>
    <submittedName>
        <fullName evidence="2">Uncharacterized protein</fullName>
    </submittedName>
</protein>
<keyword evidence="3" id="KW-1185">Reference proteome</keyword>
<feature type="compositionally biased region" description="Low complexity" evidence="1">
    <location>
        <begin position="81"/>
        <end position="93"/>
    </location>
</feature>
<accession>A0AAV6PN86</accession>
<dbReference type="Proteomes" id="UP000693946">
    <property type="component" value="Unassembled WGS sequence"/>
</dbReference>
<dbReference type="EMBL" id="JAGKHQ010000454">
    <property type="protein sequence ID" value="KAG7468742.1"/>
    <property type="molecule type" value="Genomic_DNA"/>
</dbReference>
<organism evidence="2 3">
    <name type="scientific">Solea senegalensis</name>
    <name type="common">Senegalese sole</name>
    <dbReference type="NCBI Taxonomy" id="28829"/>
    <lineage>
        <taxon>Eukaryota</taxon>
        <taxon>Metazoa</taxon>
        <taxon>Chordata</taxon>
        <taxon>Craniata</taxon>
        <taxon>Vertebrata</taxon>
        <taxon>Euteleostomi</taxon>
        <taxon>Actinopterygii</taxon>
        <taxon>Neopterygii</taxon>
        <taxon>Teleostei</taxon>
        <taxon>Neoteleostei</taxon>
        <taxon>Acanthomorphata</taxon>
        <taxon>Carangaria</taxon>
        <taxon>Pleuronectiformes</taxon>
        <taxon>Pleuronectoidei</taxon>
        <taxon>Soleidae</taxon>
        <taxon>Solea</taxon>
    </lineage>
</organism>